<dbReference type="STRING" id="8469.M7AQC5"/>
<evidence type="ECO:0000256" key="3">
    <source>
        <dbReference type="SAM" id="MobiDB-lite"/>
    </source>
</evidence>
<reference evidence="6" key="1">
    <citation type="journal article" date="2013" name="Nat. Genet.">
        <title>The draft genomes of soft-shell turtle and green sea turtle yield insights into the development and evolution of the turtle-specific body plan.</title>
        <authorList>
            <person name="Wang Z."/>
            <person name="Pascual-Anaya J."/>
            <person name="Zadissa A."/>
            <person name="Li W."/>
            <person name="Niimura Y."/>
            <person name="Huang Z."/>
            <person name="Li C."/>
            <person name="White S."/>
            <person name="Xiong Z."/>
            <person name="Fang D."/>
            <person name="Wang B."/>
            <person name="Ming Y."/>
            <person name="Chen Y."/>
            <person name="Zheng Y."/>
            <person name="Kuraku S."/>
            <person name="Pignatelli M."/>
            <person name="Herrero J."/>
            <person name="Beal K."/>
            <person name="Nozawa M."/>
            <person name="Li Q."/>
            <person name="Wang J."/>
            <person name="Zhang H."/>
            <person name="Yu L."/>
            <person name="Shigenobu S."/>
            <person name="Wang J."/>
            <person name="Liu J."/>
            <person name="Flicek P."/>
            <person name="Searle S."/>
            <person name="Wang J."/>
            <person name="Kuratani S."/>
            <person name="Yin Y."/>
            <person name="Aken B."/>
            <person name="Zhang G."/>
            <person name="Irie N."/>
        </authorList>
    </citation>
    <scope>NUCLEOTIDE SEQUENCE [LARGE SCALE GENOMIC DNA]</scope>
</reference>
<feature type="transmembrane region" description="Helical" evidence="4">
    <location>
        <begin position="207"/>
        <end position="227"/>
    </location>
</feature>
<dbReference type="eggNOG" id="KOG3626">
    <property type="taxonomic scope" value="Eukaryota"/>
</dbReference>
<dbReference type="GO" id="GO:0043252">
    <property type="term" value="P:sodium-independent organic anion transport"/>
    <property type="evidence" value="ECO:0007669"/>
    <property type="project" value="TreeGrafter"/>
</dbReference>
<dbReference type="GO" id="GO:0015347">
    <property type="term" value="F:sodium-independent organic anion transmembrane transporter activity"/>
    <property type="evidence" value="ECO:0007669"/>
    <property type="project" value="TreeGrafter"/>
</dbReference>
<dbReference type="AlphaFoldDB" id="M7AQC5"/>
<feature type="transmembrane region" description="Helical" evidence="4">
    <location>
        <begin position="239"/>
        <end position="260"/>
    </location>
</feature>
<feature type="compositionally biased region" description="Basic and acidic residues" evidence="3">
    <location>
        <begin position="311"/>
        <end position="323"/>
    </location>
</feature>
<feature type="transmembrane region" description="Helical" evidence="4">
    <location>
        <begin position="123"/>
        <end position="147"/>
    </location>
</feature>
<feature type="compositionally biased region" description="Low complexity" evidence="3">
    <location>
        <begin position="388"/>
        <end position="407"/>
    </location>
</feature>
<dbReference type="GO" id="GO:0015125">
    <property type="term" value="F:bile acid transmembrane transporter activity"/>
    <property type="evidence" value="ECO:0007669"/>
    <property type="project" value="TreeGrafter"/>
</dbReference>
<dbReference type="GO" id="GO:0016323">
    <property type="term" value="C:basolateral plasma membrane"/>
    <property type="evidence" value="ECO:0007669"/>
    <property type="project" value="TreeGrafter"/>
</dbReference>
<keyword evidence="4" id="KW-0472">Membrane</keyword>
<feature type="region of interest" description="Disordered" evidence="3">
    <location>
        <begin position="307"/>
        <end position="336"/>
    </location>
</feature>
<dbReference type="EMBL" id="KB595324">
    <property type="protein sequence ID" value="EMP25015.1"/>
    <property type="molecule type" value="Genomic_DNA"/>
</dbReference>
<comment type="subcellular location">
    <subcellularLocation>
        <location evidence="1">Membrane</location>
        <topology evidence="1">Multi-pass membrane protein</topology>
    </subcellularLocation>
</comment>
<dbReference type="Gene3D" id="1.20.1250.20">
    <property type="entry name" value="MFS general substrate transporter like domains"/>
    <property type="match status" value="1"/>
</dbReference>
<gene>
    <name evidence="5" type="ORF">UY3_17911</name>
</gene>
<keyword evidence="6" id="KW-1185">Reference proteome</keyword>
<evidence type="ECO:0000256" key="2">
    <source>
        <dbReference type="ARBA" id="ARBA00023157"/>
    </source>
</evidence>
<evidence type="ECO:0000256" key="4">
    <source>
        <dbReference type="SAM" id="Phobius"/>
    </source>
</evidence>
<dbReference type="Proteomes" id="UP000031443">
    <property type="component" value="Unassembled WGS sequence"/>
</dbReference>
<evidence type="ECO:0000256" key="1">
    <source>
        <dbReference type="ARBA" id="ARBA00004141"/>
    </source>
</evidence>
<dbReference type="PANTHER" id="PTHR11388:SF83">
    <property type="entry name" value="SOLUTE CARRIER ORGANIC ANION TRANSPORTER FAMILY MEMBER"/>
    <property type="match status" value="1"/>
</dbReference>
<protein>
    <submittedName>
        <fullName evidence="5">Solute carrier organic anion transporter family member 1C1</fullName>
    </submittedName>
</protein>
<feature type="region of interest" description="Disordered" evidence="3">
    <location>
        <begin position="387"/>
        <end position="426"/>
    </location>
</feature>
<keyword evidence="4" id="KW-1133">Transmembrane helix</keyword>
<dbReference type="PANTHER" id="PTHR11388">
    <property type="entry name" value="ORGANIC ANION TRANSPORTER"/>
    <property type="match status" value="1"/>
</dbReference>
<keyword evidence="2" id="KW-1015">Disulfide bond</keyword>
<dbReference type="Pfam" id="PF03137">
    <property type="entry name" value="OATP"/>
    <property type="match status" value="1"/>
</dbReference>
<dbReference type="InterPro" id="IPR036259">
    <property type="entry name" value="MFS_trans_sf"/>
</dbReference>
<proteinExistence type="predicted"/>
<dbReference type="SUPFAM" id="SSF103473">
    <property type="entry name" value="MFS general substrate transporter"/>
    <property type="match status" value="1"/>
</dbReference>
<evidence type="ECO:0000313" key="6">
    <source>
        <dbReference type="Proteomes" id="UP000031443"/>
    </source>
</evidence>
<keyword evidence="4" id="KW-0812">Transmembrane</keyword>
<accession>M7AQC5</accession>
<sequence>MKSMSSQIERRFEISSSVVGIIDGSFEIGCEKAASSYLWIFVLMGNLLRGIGEAPIMPLGVSYVDDFAKEENSAFYIGTIRSSGMVGPTLGFLLGSFCANLWVDVGVVDLESLTINPKDVRWVGAWWLGLVICGAVSFLASLPFWFFPYSLPKEGEERNLKKLSESSVTIQEDHCKIESPNQPQLKFSEAVKDFLPTLKKLLGNPVFLVYLSLTILQYNSMVGLITFETKFMEQQFNVSVSRAIFLIGGLPAPIYFGALIDQTCLKWGTKSCGGSGSCRVYDTKAFSTGSRTYPAVGEERYMEEQWGWGDEGAKRGEDSERGSTKRVGGRAAEATHNRPLPGACLHTPAIAACSQHWPEMGWGGRGALLAKSWHTAGAVLMDWPARRTASSPHHPSPSSATGPSHSPLMGRQLANRNLDSSRTHHY</sequence>
<dbReference type="InterPro" id="IPR004156">
    <property type="entry name" value="OATP"/>
</dbReference>
<evidence type="ECO:0000313" key="5">
    <source>
        <dbReference type="EMBL" id="EMP25015.1"/>
    </source>
</evidence>
<name>M7AQC5_CHEMY</name>
<organism evidence="5 6">
    <name type="scientific">Chelonia mydas</name>
    <name type="common">Green sea-turtle</name>
    <name type="synonym">Chelonia agassizi</name>
    <dbReference type="NCBI Taxonomy" id="8469"/>
    <lineage>
        <taxon>Eukaryota</taxon>
        <taxon>Metazoa</taxon>
        <taxon>Chordata</taxon>
        <taxon>Craniata</taxon>
        <taxon>Vertebrata</taxon>
        <taxon>Euteleostomi</taxon>
        <taxon>Archelosauria</taxon>
        <taxon>Testudinata</taxon>
        <taxon>Testudines</taxon>
        <taxon>Cryptodira</taxon>
        <taxon>Durocryptodira</taxon>
        <taxon>Americhelydia</taxon>
        <taxon>Chelonioidea</taxon>
        <taxon>Cheloniidae</taxon>
        <taxon>Chelonia</taxon>
    </lineage>
</organism>
<feature type="transmembrane region" description="Helical" evidence="4">
    <location>
        <begin position="85"/>
        <end position="103"/>
    </location>
</feature>